<dbReference type="PANTHER" id="PTHR46889">
    <property type="entry name" value="TRANSPOSASE INSF FOR INSERTION SEQUENCE IS3B-RELATED"/>
    <property type="match status" value="1"/>
</dbReference>
<gene>
    <name evidence="3" type="ordered locus">pYV0003</name>
</gene>
<feature type="domain" description="Integrase catalytic" evidence="2">
    <location>
        <begin position="1"/>
        <end position="99"/>
    </location>
</feature>
<dbReference type="PROSITE" id="PS50994">
    <property type="entry name" value="INTEGRASE"/>
    <property type="match status" value="1"/>
</dbReference>
<organism evidence="3 4">
    <name type="scientific">Yersinia pseudotuberculosis serotype I (strain IP32953)</name>
    <dbReference type="NCBI Taxonomy" id="273123"/>
    <lineage>
        <taxon>Bacteria</taxon>
        <taxon>Pseudomonadati</taxon>
        <taxon>Pseudomonadota</taxon>
        <taxon>Gammaproteobacteria</taxon>
        <taxon>Enterobacterales</taxon>
        <taxon>Yersiniaceae</taxon>
        <taxon>Yersinia</taxon>
    </lineage>
</organism>
<dbReference type="EMBL" id="BX936399">
    <property type="protein sequence ID" value="CAF25346.1"/>
    <property type="molecule type" value="Genomic_DNA"/>
</dbReference>
<dbReference type="AlphaFoldDB" id="Q663G4"/>
<dbReference type="InterPro" id="IPR050900">
    <property type="entry name" value="Transposase_IS3/IS150/IS904"/>
</dbReference>
<name>Q663G4_YERPS</name>
<keyword evidence="3" id="KW-0614">Plasmid</keyword>
<evidence type="ECO:0000256" key="1">
    <source>
        <dbReference type="SAM" id="MobiDB-lite"/>
    </source>
</evidence>
<dbReference type="GO" id="GO:0015074">
    <property type="term" value="P:DNA integration"/>
    <property type="evidence" value="ECO:0007669"/>
    <property type="project" value="InterPro"/>
</dbReference>
<dbReference type="InterPro" id="IPR036397">
    <property type="entry name" value="RNaseH_sf"/>
</dbReference>
<evidence type="ECO:0000313" key="4">
    <source>
        <dbReference type="Proteomes" id="UP000001011"/>
    </source>
</evidence>
<proteinExistence type="predicted"/>
<evidence type="ECO:0000313" key="3">
    <source>
        <dbReference type="EMBL" id="CAF25346.1"/>
    </source>
</evidence>
<protein>
    <submittedName>
        <fullName evidence="3">Putative transposase remnant</fullName>
    </submittedName>
</protein>
<dbReference type="Proteomes" id="UP000001011">
    <property type="component" value="Plasmid pYV"/>
</dbReference>
<dbReference type="Gene3D" id="3.30.420.10">
    <property type="entry name" value="Ribonuclease H-like superfamily/Ribonuclease H"/>
    <property type="match status" value="1"/>
</dbReference>
<dbReference type="SUPFAM" id="SSF53098">
    <property type="entry name" value="Ribonuclease H-like"/>
    <property type="match status" value="1"/>
</dbReference>
<dbReference type="Pfam" id="PF13683">
    <property type="entry name" value="rve_3"/>
    <property type="match status" value="1"/>
</dbReference>
<dbReference type="GO" id="GO:0003676">
    <property type="term" value="F:nucleic acid binding"/>
    <property type="evidence" value="ECO:0007669"/>
    <property type="project" value="InterPro"/>
</dbReference>
<dbReference type="KEGG" id="yps:pYV0003"/>
<accession>Q663G4</accession>
<geneLocation type="plasmid" evidence="3 4">
    <name>pYV</name>
</geneLocation>
<reference evidence="3 4" key="1">
    <citation type="journal article" date="2004" name="Proc. Natl. Acad. Sci. U.S.A.">
        <title>Insights into the evolution of Yersinia pestis through whole-genome comparison with Yersinia pseudotuberculosis.</title>
        <authorList>
            <person name="Chain P.S.G."/>
            <person name="Carniel E."/>
            <person name="Larimer F.W."/>
            <person name="Lamerdin J."/>
            <person name="Stoutland P.O."/>
            <person name="Regala W.M."/>
            <person name="Georgescu A.M."/>
            <person name="Vergez L.M."/>
            <person name="Land M.L."/>
            <person name="Motin V.L."/>
            <person name="Brubaker R.R."/>
            <person name="Fowler J."/>
            <person name="Hinnebusch J."/>
            <person name="Marceau M."/>
            <person name="Medigue C."/>
            <person name="Simonet M."/>
            <person name="Chenal-Francisque V."/>
            <person name="Souza B."/>
            <person name="Dacheux D."/>
            <person name="Elliott J.M."/>
            <person name="Derbise A."/>
            <person name="Hauser L.J."/>
            <person name="Garcia E."/>
        </authorList>
    </citation>
    <scope>NUCLEOTIDE SEQUENCE [LARGE SCALE GENOMIC DNA]</scope>
    <source>
        <strain evidence="4">IP32953</strain>
        <plasmid evidence="4">Plasmid pYV</plasmid>
    </source>
</reference>
<feature type="region of interest" description="Disordered" evidence="1">
    <location>
        <begin position="83"/>
        <end position="106"/>
    </location>
</feature>
<dbReference type="PANTHER" id="PTHR46889:SF4">
    <property type="entry name" value="TRANSPOSASE INSO FOR INSERTION SEQUENCE ELEMENT IS911B-RELATED"/>
    <property type="match status" value="1"/>
</dbReference>
<evidence type="ECO:0000259" key="2">
    <source>
        <dbReference type="PROSITE" id="PS50994"/>
    </source>
</evidence>
<dbReference type="InterPro" id="IPR001584">
    <property type="entry name" value="Integrase_cat-core"/>
</dbReference>
<sequence length="106" mass="12283">MKRLLFHSDQGGQYRSKKSRQLLWRTGVMQSMSRRGNCLDNSPMERVFRSLKSEWLPVGGYMDVHHAVRDIGEWGYKVITTHPHRHNGGLPPCEYEEQGKKATKVS</sequence>
<dbReference type="InterPro" id="IPR012337">
    <property type="entry name" value="RNaseH-like_sf"/>
</dbReference>